<dbReference type="Pfam" id="PF07690">
    <property type="entry name" value="MFS_1"/>
    <property type="match status" value="1"/>
</dbReference>
<dbReference type="PANTHER" id="PTHR42718">
    <property type="entry name" value="MAJOR FACILITATOR SUPERFAMILY MULTIDRUG TRANSPORTER MFSC"/>
    <property type="match status" value="1"/>
</dbReference>
<evidence type="ECO:0000256" key="6">
    <source>
        <dbReference type="ARBA" id="ARBA00023136"/>
    </source>
</evidence>
<dbReference type="PROSITE" id="PS50850">
    <property type="entry name" value="MFS"/>
    <property type="match status" value="1"/>
</dbReference>
<evidence type="ECO:0000256" key="7">
    <source>
        <dbReference type="SAM" id="MobiDB-lite"/>
    </source>
</evidence>
<comment type="subcellular location">
    <subcellularLocation>
        <location evidence="1">Cell membrane</location>
        <topology evidence="1">Multi-pass membrane protein</topology>
    </subcellularLocation>
</comment>
<feature type="transmembrane region" description="Helical" evidence="8">
    <location>
        <begin position="60"/>
        <end position="77"/>
    </location>
</feature>
<protein>
    <submittedName>
        <fullName evidence="10">DHA2 family multidrug resistance protein-like MFS transporter</fullName>
    </submittedName>
</protein>
<keyword evidence="6 8" id="KW-0472">Membrane</keyword>
<dbReference type="EMBL" id="SGWQ01000002">
    <property type="protein sequence ID" value="RZS43758.1"/>
    <property type="molecule type" value="Genomic_DNA"/>
</dbReference>
<feature type="transmembrane region" description="Helical" evidence="8">
    <location>
        <begin position="337"/>
        <end position="356"/>
    </location>
</feature>
<gene>
    <name evidence="10" type="ORF">EV193_102739</name>
</gene>
<name>A0A4Q7L2H9_9PSEU</name>
<dbReference type="Gene3D" id="1.20.1720.10">
    <property type="entry name" value="Multidrug resistance protein D"/>
    <property type="match status" value="1"/>
</dbReference>
<keyword evidence="3" id="KW-1003">Cell membrane</keyword>
<evidence type="ECO:0000256" key="5">
    <source>
        <dbReference type="ARBA" id="ARBA00022989"/>
    </source>
</evidence>
<keyword evidence="5 8" id="KW-1133">Transmembrane helix</keyword>
<evidence type="ECO:0000256" key="8">
    <source>
        <dbReference type="SAM" id="Phobius"/>
    </source>
</evidence>
<evidence type="ECO:0000256" key="1">
    <source>
        <dbReference type="ARBA" id="ARBA00004651"/>
    </source>
</evidence>
<feature type="transmembrane region" description="Helical" evidence="8">
    <location>
        <begin position="142"/>
        <end position="162"/>
    </location>
</feature>
<dbReference type="InterPro" id="IPR011701">
    <property type="entry name" value="MFS"/>
</dbReference>
<feature type="transmembrane region" description="Helical" evidence="8">
    <location>
        <begin position="408"/>
        <end position="425"/>
    </location>
</feature>
<feature type="transmembrane region" description="Helical" evidence="8">
    <location>
        <begin position="309"/>
        <end position="330"/>
    </location>
</feature>
<dbReference type="Gene3D" id="1.20.1250.20">
    <property type="entry name" value="MFS general substrate transporter like domains"/>
    <property type="match status" value="1"/>
</dbReference>
<sequence>METNQGTQARAGRREWIGLGVLALPTLLLSLDMSVLYLALPRLSADLGADATQQLWITDIYGFMIAGFLVTMGTLGDRIGRRKLLLLGAAAFGVASVLAAFAASAEMLIAMRALMGIAGATLMPSTLALISNMFTNPRERGVAIAAWMSSFMAGMAIGPVVGGALLEWFWWGSAFLLGVPVMVLLLVAGPILLPEFRDASQAKRLDFVSVLLSLGAILPVIYGLKELAKHGWQPVPIGALVIGLVLGAVFVRRQRTSDNPLLDVRLFGNRSFSTALTMGLLGGAAMGGLFMFITLYLQMVEGMSPLEAGLWQVPGAVVMIVASMRVPLLARRVRPAYVMAGGFVVMAIAFVMLLQVGAVGGLAMLIAALVVLSIGTGPFALSPDLVVGAAPPEKAGSASAMSETSAEFGIALGVATIGSIGTAIYRDQMAGAVPAEIPAQAADVARESIAGAVATAQHLPPQAAADLLAPAREAFVDGLHTAAGVGTVLVLVLAAVVARVLRHVPPTGVEEPEPDEALDSEDREPCEPEPAAA</sequence>
<feature type="transmembrane region" description="Helical" evidence="8">
    <location>
        <begin position="230"/>
        <end position="251"/>
    </location>
</feature>
<proteinExistence type="predicted"/>
<evidence type="ECO:0000256" key="4">
    <source>
        <dbReference type="ARBA" id="ARBA00022692"/>
    </source>
</evidence>
<dbReference type="AlphaFoldDB" id="A0A4Q7L2H9"/>
<keyword evidence="11" id="KW-1185">Reference proteome</keyword>
<evidence type="ECO:0000256" key="3">
    <source>
        <dbReference type="ARBA" id="ARBA00022475"/>
    </source>
</evidence>
<dbReference type="InterPro" id="IPR020846">
    <property type="entry name" value="MFS_dom"/>
</dbReference>
<dbReference type="Proteomes" id="UP000294257">
    <property type="component" value="Unassembled WGS sequence"/>
</dbReference>
<feature type="transmembrane region" description="Helical" evidence="8">
    <location>
        <begin position="168"/>
        <end position="193"/>
    </location>
</feature>
<feature type="region of interest" description="Disordered" evidence="7">
    <location>
        <begin position="506"/>
        <end position="533"/>
    </location>
</feature>
<feature type="transmembrane region" description="Helical" evidence="8">
    <location>
        <begin position="109"/>
        <end position="130"/>
    </location>
</feature>
<accession>A0A4Q7L2H9</accession>
<feature type="transmembrane region" description="Helical" evidence="8">
    <location>
        <begin position="272"/>
        <end position="297"/>
    </location>
</feature>
<feature type="transmembrane region" description="Helical" evidence="8">
    <location>
        <begin position="16"/>
        <end position="40"/>
    </location>
</feature>
<keyword evidence="2" id="KW-0813">Transport</keyword>
<feature type="transmembrane region" description="Helical" evidence="8">
    <location>
        <begin position="84"/>
        <end position="103"/>
    </location>
</feature>
<feature type="transmembrane region" description="Helical" evidence="8">
    <location>
        <begin position="205"/>
        <end position="224"/>
    </location>
</feature>
<keyword evidence="4 8" id="KW-0812">Transmembrane</keyword>
<reference evidence="10 11" key="1">
    <citation type="submission" date="2019-02" db="EMBL/GenBank/DDBJ databases">
        <title>Genomic Encyclopedia of Type Strains, Phase IV (KMG-IV): sequencing the most valuable type-strain genomes for metagenomic binning, comparative biology and taxonomic classification.</title>
        <authorList>
            <person name="Goeker M."/>
        </authorList>
    </citation>
    <scope>NUCLEOTIDE SEQUENCE [LARGE SCALE GENOMIC DNA]</scope>
    <source>
        <strain evidence="10 11">DSM 101727</strain>
    </source>
</reference>
<dbReference type="CDD" id="cd17321">
    <property type="entry name" value="MFS_MMR_MDR_like"/>
    <property type="match status" value="1"/>
</dbReference>
<feature type="domain" description="Major facilitator superfamily (MFS) profile" evidence="9">
    <location>
        <begin position="18"/>
        <end position="463"/>
    </location>
</feature>
<dbReference type="PANTHER" id="PTHR42718:SF47">
    <property type="entry name" value="METHYL VIOLOGEN RESISTANCE PROTEIN SMVA"/>
    <property type="match status" value="1"/>
</dbReference>
<feature type="compositionally biased region" description="Acidic residues" evidence="7">
    <location>
        <begin position="510"/>
        <end position="524"/>
    </location>
</feature>
<feature type="transmembrane region" description="Helical" evidence="8">
    <location>
        <begin position="362"/>
        <end position="387"/>
    </location>
</feature>
<evidence type="ECO:0000256" key="2">
    <source>
        <dbReference type="ARBA" id="ARBA00022448"/>
    </source>
</evidence>
<evidence type="ECO:0000313" key="11">
    <source>
        <dbReference type="Proteomes" id="UP000294257"/>
    </source>
</evidence>
<dbReference type="SUPFAM" id="SSF103473">
    <property type="entry name" value="MFS general substrate transporter"/>
    <property type="match status" value="1"/>
</dbReference>
<dbReference type="InterPro" id="IPR036259">
    <property type="entry name" value="MFS_trans_sf"/>
</dbReference>
<organism evidence="10 11">
    <name type="scientific">Herbihabitans rhizosphaerae</name>
    <dbReference type="NCBI Taxonomy" id="1872711"/>
    <lineage>
        <taxon>Bacteria</taxon>
        <taxon>Bacillati</taxon>
        <taxon>Actinomycetota</taxon>
        <taxon>Actinomycetes</taxon>
        <taxon>Pseudonocardiales</taxon>
        <taxon>Pseudonocardiaceae</taxon>
        <taxon>Herbihabitans</taxon>
    </lineage>
</organism>
<dbReference type="GO" id="GO:0005886">
    <property type="term" value="C:plasma membrane"/>
    <property type="evidence" value="ECO:0007669"/>
    <property type="project" value="UniProtKB-SubCell"/>
</dbReference>
<dbReference type="OrthoDB" id="4172724at2"/>
<comment type="caution">
    <text evidence="10">The sequence shown here is derived from an EMBL/GenBank/DDBJ whole genome shotgun (WGS) entry which is preliminary data.</text>
</comment>
<feature type="transmembrane region" description="Helical" evidence="8">
    <location>
        <begin position="482"/>
        <end position="501"/>
    </location>
</feature>
<evidence type="ECO:0000259" key="9">
    <source>
        <dbReference type="PROSITE" id="PS50850"/>
    </source>
</evidence>
<evidence type="ECO:0000313" key="10">
    <source>
        <dbReference type="EMBL" id="RZS43758.1"/>
    </source>
</evidence>
<dbReference type="GO" id="GO:0022857">
    <property type="term" value="F:transmembrane transporter activity"/>
    <property type="evidence" value="ECO:0007669"/>
    <property type="project" value="InterPro"/>
</dbReference>